<organism evidence="11 12">
    <name type="scientific">Erwinia amylovora NBRC 12687 = CFBP 1232</name>
    <dbReference type="NCBI Taxonomy" id="1219359"/>
    <lineage>
        <taxon>Bacteria</taxon>
        <taxon>Pseudomonadati</taxon>
        <taxon>Pseudomonadota</taxon>
        <taxon>Gammaproteobacteria</taxon>
        <taxon>Enterobacterales</taxon>
        <taxon>Erwiniaceae</taxon>
        <taxon>Erwinia</taxon>
    </lineage>
</organism>
<evidence type="ECO:0000256" key="8">
    <source>
        <dbReference type="ARBA" id="ARBA00030117"/>
    </source>
</evidence>
<dbReference type="GO" id="GO:0045892">
    <property type="term" value="P:negative regulation of DNA-templated transcription"/>
    <property type="evidence" value="ECO:0007669"/>
    <property type="project" value="InterPro"/>
</dbReference>
<dbReference type="InterPro" id="IPR007412">
    <property type="entry name" value="FlgM"/>
</dbReference>
<evidence type="ECO:0000256" key="5">
    <source>
        <dbReference type="ARBA" id="ARBA00023015"/>
    </source>
</evidence>
<evidence type="ECO:0000259" key="10">
    <source>
        <dbReference type="Pfam" id="PF04316"/>
    </source>
</evidence>
<reference evidence="11 12" key="1">
    <citation type="submission" date="2012-11" db="EMBL/GenBank/DDBJ databases">
        <authorList>
            <person name="Linke B."/>
        </authorList>
    </citation>
    <scope>NUCLEOTIDE SEQUENCE [LARGE SCALE GENOMIC DNA]</scope>
    <source>
        <strain evidence="12">CFBP 1232</strain>
    </source>
</reference>
<keyword evidence="4" id="KW-1005">Bacterial flagellum biogenesis</keyword>
<evidence type="ECO:0000256" key="4">
    <source>
        <dbReference type="ARBA" id="ARBA00022795"/>
    </source>
</evidence>
<accession>A0A831A6N1</accession>
<protein>
    <recommendedName>
        <fullName evidence="2">Negative regulator of flagellin synthesis</fullName>
    </recommendedName>
    <alternativeName>
        <fullName evidence="8">Anti-sigma-28 factor</fullName>
    </alternativeName>
</protein>
<feature type="region of interest" description="Disordered" evidence="9">
    <location>
        <begin position="24"/>
        <end position="43"/>
    </location>
</feature>
<dbReference type="GeneID" id="97606850"/>
<evidence type="ECO:0000313" key="12">
    <source>
        <dbReference type="Proteomes" id="UP000013111"/>
    </source>
</evidence>
<gene>
    <name evidence="11" type="primary">fFlgM</name>
    <name evidence="11" type="ORF">BN437_2771</name>
</gene>
<name>A0A831A6N1_ERWAM</name>
<dbReference type="RefSeq" id="WP_004159271.1">
    <property type="nucleotide sequence ID" value="NZ_BAYW01000011.1"/>
</dbReference>
<dbReference type="GO" id="GO:0044781">
    <property type="term" value="P:bacterial-type flagellum organization"/>
    <property type="evidence" value="ECO:0007669"/>
    <property type="project" value="UniProtKB-KW"/>
</dbReference>
<dbReference type="InterPro" id="IPR035890">
    <property type="entry name" value="Anti-sigma-28_factor_FlgM_sf"/>
</dbReference>
<proteinExistence type="inferred from homology"/>
<comment type="function">
    <text evidence="7">Responsible for the coupling of flagellin expression to flagellar assembly by preventing expression of the flagellin genes when a component of the middle class of proteins is defective. It negatively regulates flagellar genes by inhibiting the activity of FliA by directly binding to FliA.</text>
</comment>
<evidence type="ECO:0000256" key="7">
    <source>
        <dbReference type="ARBA" id="ARBA00024739"/>
    </source>
</evidence>
<dbReference type="AlphaFoldDB" id="A0A831A6N1"/>
<evidence type="ECO:0000256" key="6">
    <source>
        <dbReference type="ARBA" id="ARBA00023163"/>
    </source>
</evidence>
<dbReference type="EMBL" id="CAPB01000033">
    <property type="protein sequence ID" value="CCO94681.1"/>
    <property type="molecule type" value="Genomic_DNA"/>
</dbReference>
<evidence type="ECO:0000313" key="11">
    <source>
        <dbReference type="EMBL" id="CCO94681.1"/>
    </source>
</evidence>
<dbReference type="Pfam" id="PF04316">
    <property type="entry name" value="FlgM"/>
    <property type="match status" value="1"/>
</dbReference>
<evidence type="ECO:0000256" key="3">
    <source>
        <dbReference type="ARBA" id="ARBA00022491"/>
    </source>
</evidence>
<dbReference type="Proteomes" id="UP000013111">
    <property type="component" value="Unassembled WGS sequence"/>
</dbReference>
<keyword evidence="5" id="KW-0805">Transcription regulation</keyword>
<dbReference type="InterPro" id="IPR031316">
    <property type="entry name" value="FlgM_C"/>
</dbReference>
<keyword evidence="6" id="KW-0804">Transcription</keyword>
<evidence type="ECO:0000256" key="2">
    <source>
        <dbReference type="ARBA" id="ARBA00017823"/>
    </source>
</evidence>
<keyword evidence="11" id="KW-0969">Cilium</keyword>
<evidence type="ECO:0000256" key="9">
    <source>
        <dbReference type="SAM" id="MobiDB-lite"/>
    </source>
</evidence>
<comment type="similarity">
    <text evidence="1">Belongs to the FlgM family.</text>
</comment>
<keyword evidence="3" id="KW-0678">Repressor</keyword>
<evidence type="ECO:0000256" key="1">
    <source>
        <dbReference type="ARBA" id="ARBA00005322"/>
    </source>
</evidence>
<comment type="caution">
    <text evidence="11">The sequence shown here is derived from an EMBL/GenBank/DDBJ whole genome shotgun (WGS) entry which is preliminary data.</text>
</comment>
<dbReference type="SUPFAM" id="SSF101498">
    <property type="entry name" value="Anti-sigma factor FlgM"/>
    <property type="match status" value="1"/>
</dbReference>
<keyword evidence="11" id="KW-0966">Cell projection</keyword>
<feature type="domain" description="Anti-sigma-28 factor FlgM C-terminal" evidence="10">
    <location>
        <begin position="45"/>
        <end position="92"/>
    </location>
</feature>
<reference evidence="11 12" key="2">
    <citation type="submission" date="2013-04" db="EMBL/GenBank/DDBJ databases">
        <title>Comparative genomics of 12 strains of Erwinia amylovora identifies a pan-genome with a large conserved core and provides insights into host specificity.</title>
        <authorList>
            <person name="Mann R.A."/>
            <person name="Smits T.H.M."/>
            <person name="Buehlmann A."/>
            <person name="Blom J."/>
            <person name="Goesmann A."/>
            <person name="Frey J.E."/>
            <person name="Plummer K.M."/>
            <person name="Beer S.V."/>
            <person name="Luck J."/>
            <person name="Duffy B."/>
            <person name="Rodoni B."/>
        </authorList>
    </citation>
    <scope>NUCLEOTIDE SEQUENCE [LARGE SCALE GENOMIC DNA]</scope>
    <source>
        <strain evidence="12">CFBP 1232</strain>
    </source>
</reference>
<dbReference type="NCBIfam" id="TIGR03824">
    <property type="entry name" value="FlgM_jcvi"/>
    <property type="match status" value="1"/>
</dbReference>
<keyword evidence="11" id="KW-0282">Flagellum</keyword>
<sequence>MSIDRTTPAAAANAIATVRDMRGRQLNHDSANPVAHNASGDDTTRVRLSSLVQQMKSDSSNDIDERRVAEIRAALNAGELPLDPQKIARALVMDIFQFN</sequence>